<dbReference type="EMBL" id="CP008953">
    <property type="protein sequence ID" value="AIG75291.1"/>
    <property type="molecule type" value="Genomic_DNA"/>
</dbReference>
<dbReference type="AlphaFoldDB" id="A0A075US81"/>
<protein>
    <submittedName>
        <fullName evidence="1">Uncharacterized protein</fullName>
    </submittedName>
</protein>
<sequence>MTANADPDDPLLDALNRIADDADAGPSKVDQANLRHAPRLLDLTQLTVKVHYNTDQATITARLSDDPDSITSIGDTAAQHKCAGGAECASCECPR</sequence>
<organism evidence="1 2">
    <name type="scientific">Amycolatopsis japonica</name>
    <dbReference type="NCBI Taxonomy" id="208439"/>
    <lineage>
        <taxon>Bacteria</taxon>
        <taxon>Bacillati</taxon>
        <taxon>Actinomycetota</taxon>
        <taxon>Actinomycetes</taxon>
        <taxon>Pseudonocardiales</taxon>
        <taxon>Pseudonocardiaceae</taxon>
        <taxon>Amycolatopsis</taxon>
        <taxon>Amycolatopsis japonica group</taxon>
    </lineage>
</organism>
<dbReference type="HOGENOM" id="CLU_2366681_0_0_11"/>
<proteinExistence type="predicted"/>
<keyword evidence="2" id="KW-1185">Reference proteome</keyword>
<accession>A0A075US81</accession>
<evidence type="ECO:0000313" key="1">
    <source>
        <dbReference type="EMBL" id="AIG75291.1"/>
    </source>
</evidence>
<name>A0A075US81_9PSEU</name>
<dbReference type="KEGG" id="aja:AJAP_12040"/>
<gene>
    <name evidence="1" type="ORF">AJAP_12040</name>
</gene>
<dbReference type="Proteomes" id="UP000028492">
    <property type="component" value="Chromosome"/>
</dbReference>
<dbReference type="STRING" id="208439.AJAP_12040"/>
<reference evidence="1 2" key="1">
    <citation type="journal article" date="2014" name="J. Biotechnol.">
        <title>Complete genome sequence of the actinobacterium Amycolatopsis japonica MG417-CF17(T) (=DSM 44213T) producing (S,S)-N,N'-ethylenediaminedisuccinic acid.</title>
        <authorList>
            <person name="Stegmann E."/>
            <person name="Albersmeier A."/>
            <person name="Spohn M."/>
            <person name="Gert H."/>
            <person name="Weber T."/>
            <person name="Wohlleben W."/>
            <person name="Kalinowski J."/>
            <person name="Ruckert C."/>
        </authorList>
    </citation>
    <scope>NUCLEOTIDE SEQUENCE [LARGE SCALE GENOMIC DNA]</scope>
    <source>
        <strain evidence="2">MG417-CF17 (DSM 44213)</strain>
    </source>
</reference>
<dbReference type="RefSeq" id="WP_063777800.1">
    <property type="nucleotide sequence ID" value="NZ_CP008953.1"/>
</dbReference>
<evidence type="ECO:0000313" key="2">
    <source>
        <dbReference type="Proteomes" id="UP000028492"/>
    </source>
</evidence>